<evidence type="ECO:0000313" key="6">
    <source>
        <dbReference type="Proteomes" id="UP000618579"/>
    </source>
</evidence>
<dbReference type="InterPro" id="IPR052399">
    <property type="entry name" value="Phage_Baseplate_Assmbl_Protein"/>
</dbReference>
<feature type="domain" description="Baseplate J-like central" evidence="3">
    <location>
        <begin position="195"/>
        <end position="262"/>
    </location>
</feature>
<keyword evidence="6" id="KW-1185">Reference proteome</keyword>
<evidence type="ECO:0000259" key="3">
    <source>
        <dbReference type="Pfam" id="PF26078"/>
    </source>
</evidence>
<comment type="similarity">
    <text evidence="1">Belongs to the Mu gp47/PBSX XkdT family.</text>
</comment>
<evidence type="ECO:0008006" key="7">
    <source>
        <dbReference type="Google" id="ProtNLM"/>
    </source>
</evidence>
<dbReference type="RefSeq" id="WP_171684160.1">
    <property type="nucleotide sequence ID" value="NZ_WHNZ01000030.1"/>
</dbReference>
<gene>
    <name evidence="5" type="ORF">GC097_15080</name>
</gene>
<dbReference type="InterPro" id="IPR058531">
    <property type="entry name" value="Baseplate_J_M"/>
</dbReference>
<proteinExistence type="inferred from homology"/>
<evidence type="ECO:0000259" key="2">
    <source>
        <dbReference type="Pfam" id="PF04865"/>
    </source>
</evidence>
<dbReference type="Pfam" id="PF26079">
    <property type="entry name" value="Baseplate_J_C"/>
    <property type="match status" value="1"/>
</dbReference>
<dbReference type="InterPro" id="IPR058530">
    <property type="entry name" value="Baseplate_J-like_C"/>
</dbReference>
<evidence type="ECO:0000259" key="4">
    <source>
        <dbReference type="Pfam" id="PF26079"/>
    </source>
</evidence>
<sequence>MFKSYEQIMAELLADLPSTLTDKLPGSLTYTLLAVVARSLRMVWFMLEQLLSLFFVSSSKGSFLERRCAERGVIRKLGTTAHGKVNLTRSTPAPIGTTLTKGTLLATLDGKIIFTVDNDISLPAGWTTILADVTCTTIGITGNLSPATPLQVVGAQVVGVQNIKVGTGGLIDGTDNETDEQLRARYIFTIQNPQNGGTPADYIVWAMEVRGVTNAISIPLNRGNGTIDVVITNGGIPSNELVDSVSAHIKTKSPVGANVQVIKPVPRLVVVAGTIIAAQGFTIDGLTPLVKQAIDSYVRNVPIGGVVRITGLIQAILSVKGVFDFVMSAPTSNITLNTIELAIFDQG</sequence>
<feature type="domain" description="Baseplate J-like C-terminal" evidence="4">
    <location>
        <begin position="273"/>
        <end position="344"/>
    </location>
</feature>
<organism evidence="5 6">
    <name type="scientific">Paenibacillus planticolens</name>
    <dbReference type="NCBI Taxonomy" id="2654976"/>
    <lineage>
        <taxon>Bacteria</taxon>
        <taxon>Bacillati</taxon>
        <taxon>Bacillota</taxon>
        <taxon>Bacilli</taxon>
        <taxon>Bacillales</taxon>
        <taxon>Paenibacillaceae</taxon>
        <taxon>Paenibacillus</taxon>
    </lineage>
</organism>
<name>A0ABX1ZR99_9BACL</name>
<dbReference type="Pfam" id="PF04865">
    <property type="entry name" value="Baseplate_J"/>
    <property type="match status" value="1"/>
</dbReference>
<dbReference type="Pfam" id="PF26078">
    <property type="entry name" value="Baseplate_J_M"/>
    <property type="match status" value="1"/>
</dbReference>
<reference evidence="5 6" key="1">
    <citation type="submission" date="2019-10" db="EMBL/GenBank/DDBJ databases">
        <title>Description of Paenibacillus pedi sp. nov.</title>
        <authorList>
            <person name="Carlier A."/>
            <person name="Qi S."/>
        </authorList>
    </citation>
    <scope>NUCLEOTIDE SEQUENCE [LARGE SCALE GENOMIC DNA]</scope>
    <source>
        <strain evidence="5 6">LMG 31457</strain>
    </source>
</reference>
<dbReference type="PANTHER" id="PTHR37829">
    <property type="entry name" value="PHAGE-LIKE ELEMENT PBSX PROTEIN XKDT"/>
    <property type="match status" value="1"/>
</dbReference>
<accession>A0ABX1ZR99</accession>
<dbReference type="InterPro" id="IPR006949">
    <property type="entry name" value="Barrel_Baseplate_J-like"/>
</dbReference>
<evidence type="ECO:0000313" key="5">
    <source>
        <dbReference type="EMBL" id="NOV01339.1"/>
    </source>
</evidence>
<feature type="domain" description="Baseplate protein J-like barrel" evidence="2">
    <location>
        <begin position="94"/>
        <end position="169"/>
    </location>
</feature>
<evidence type="ECO:0000256" key="1">
    <source>
        <dbReference type="ARBA" id="ARBA00038087"/>
    </source>
</evidence>
<dbReference type="Proteomes" id="UP000618579">
    <property type="component" value="Unassembled WGS sequence"/>
</dbReference>
<protein>
    <recommendedName>
        <fullName evidence="7">Baseplate protein J-like domain-containing protein</fullName>
    </recommendedName>
</protein>
<dbReference type="EMBL" id="WHNZ01000030">
    <property type="protein sequence ID" value="NOV01339.1"/>
    <property type="molecule type" value="Genomic_DNA"/>
</dbReference>
<dbReference type="PANTHER" id="PTHR37829:SF3">
    <property type="entry name" value="PROTEIN JAYE-RELATED"/>
    <property type="match status" value="1"/>
</dbReference>
<comment type="caution">
    <text evidence="5">The sequence shown here is derived from an EMBL/GenBank/DDBJ whole genome shotgun (WGS) entry which is preliminary data.</text>
</comment>